<gene>
    <name evidence="1" type="ORF">Thiowin_00007</name>
</gene>
<dbReference type="Proteomes" id="UP001432180">
    <property type="component" value="Chromosome"/>
</dbReference>
<evidence type="ECO:0000313" key="2">
    <source>
        <dbReference type="Proteomes" id="UP001432180"/>
    </source>
</evidence>
<organism evidence="1 2">
    <name type="scientific">Thiorhodovibrio winogradskyi</name>
    <dbReference type="NCBI Taxonomy" id="77007"/>
    <lineage>
        <taxon>Bacteria</taxon>
        <taxon>Pseudomonadati</taxon>
        <taxon>Pseudomonadota</taxon>
        <taxon>Gammaproteobacteria</taxon>
        <taxon>Chromatiales</taxon>
        <taxon>Chromatiaceae</taxon>
        <taxon>Thiorhodovibrio</taxon>
    </lineage>
</organism>
<accession>A0ABZ0S170</accession>
<name>A0ABZ0S170_9GAMM</name>
<protein>
    <submittedName>
        <fullName evidence="1">Uncharacterized protein</fullName>
    </submittedName>
</protein>
<dbReference type="EMBL" id="CP121472">
    <property type="protein sequence ID" value="WPL15128.1"/>
    <property type="molecule type" value="Genomic_DNA"/>
</dbReference>
<proteinExistence type="predicted"/>
<evidence type="ECO:0000313" key="1">
    <source>
        <dbReference type="EMBL" id="WPL15128.1"/>
    </source>
</evidence>
<keyword evidence="2" id="KW-1185">Reference proteome</keyword>
<reference evidence="1 2" key="1">
    <citation type="journal article" date="2023" name="Microorganisms">
        <title>Thiorhodovibrio frisius and Trv. litoralis spp. nov., Two Novel Members from a Clade of Fastidious Purple Sulfur Bacteria That Exhibit Unique Red-Shifted Light-Harvesting Capabilities.</title>
        <authorList>
            <person name="Methner A."/>
            <person name="Kuzyk S.B."/>
            <person name="Petersen J."/>
            <person name="Bauer S."/>
            <person name="Brinkmann H."/>
            <person name="Sichau K."/>
            <person name="Wanner G."/>
            <person name="Wolf J."/>
            <person name="Neumann-Schaal M."/>
            <person name="Henke P."/>
            <person name="Tank M."/>
            <person name="Sproer C."/>
            <person name="Bunk B."/>
            <person name="Overmann J."/>
        </authorList>
    </citation>
    <scope>NUCLEOTIDE SEQUENCE [LARGE SCALE GENOMIC DNA]</scope>
    <source>
        <strain evidence="1 2">DSM 6702</strain>
    </source>
</reference>
<sequence>MAETHLGDPFDTFPCNKVKMRCTAAYDGTKGNDGVVIMLFGDFVNDKGYLE</sequence>